<organism evidence="7">
    <name type="scientific">gut metagenome</name>
    <dbReference type="NCBI Taxonomy" id="749906"/>
    <lineage>
        <taxon>unclassified sequences</taxon>
        <taxon>metagenomes</taxon>
        <taxon>organismal metagenomes</taxon>
    </lineage>
</organism>
<name>J9GWL4_9ZZZZ</name>
<dbReference type="Pfam" id="PF04542">
    <property type="entry name" value="Sigma70_r2"/>
    <property type="match status" value="1"/>
</dbReference>
<accession>J9GWL4</accession>
<dbReference type="InterPro" id="IPR007627">
    <property type="entry name" value="RNA_pol_sigma70_r2"/>
</dbReference>
<sequence>MNLNNNQTVIRALKSGDSKAYAALYAAYYRPLCRYCAMYVSSDEAEEIVQDLMLKLWEHRDSLQENLSLRAFLYTCAKHRALNIVSRAYVTQAVYEEFRSRKSEERPDEQECFRTELYHAYCEVLHSLPRDQQQAFVMSRYQRLTHQRIADALHVSVQTVNYRIGKALQTFRIKLKDFFPE</sequence>
<dbReference type="AlphaFoldDB" id="J9GWL4"/>
<keyword evidence="3" id="KW-0731">Sigma factor</keyword>
<dbReference type="SUPFAM" id="SSF88946">
    <property type="entry name" value="Sigma2 domain of RNA polymerase sigma factors"/>
    <property type="match status" value="1"/>
</dbReference>
<dbReference type="GO" id="GO:0003677">
    <property type="term" value="F:DNA binding"/>
    <property type="evidence" value="ECO:0007669"/>
    <property type="project" value="InterPro"/>
</dbReference>
<feature type="domain" description="RNA polymerase sigma factor 70 region 4 type 2" evidence="6">
    <location>
        <begin position="124"/>
        <end position="169"/>
    </location>
</feature>
<dbReference type="InterPro" id="IPR013325">
    <property type="entry name" value="RNA_pol_sigma_r2"/>
</dbReference>
<evidence type="ECO:0000256" key="3">
    <source>
        <dbReference type="ARBA" id="ARBA00023082"/>
    </source>
</evidence>
<evidence type="ECO:0000256" key="2">
    <source>
        <dbReference type="ARBA" id="ARBA00023015"/>
    </source>
</evidence>
<dbReference type="GO" id="GO:0016987">
    <property type="term" value="F:sigma factor activity"/>
    <property type="evidence" value="ECO:0007669"/>
    <property type="project" value="UniProtKB-KW"/>
</dbReference>
<reference evidence="7" key="1">
    <citation type="journal article" date="2012" name="PLoS ONE">
        <title>Gene sets for utilization of primary and secondary nutrition supplies in the distal gut of endangered iberian lynx.</title>
        <authorList>
            <person name="Alcaide M."/>
            <person name="Messina E."/>
            <person name="Richter M."/>
            <person name="Bargiela R."/>
            <person name="Peplies J."/>
            <person name="Huws S.A."/>
            <person name="Newbold C.J."/>
            <person name="Golyshin P.N."/>
            <person name="Simon M.A."/>
            <person name="Lopez G."/>
            <person name="Yakimov M.M."/>
            <person name="Ferrer M."/>
        </authorList>
    </citation>
    <scope>NUCLEOTIDE SEQUENCE</scope>
</reference>
<keyword evidence="4" id="KW-0804">Transcription</keyword>
<protein>
    <submittedName>
        <fullName evidence="7">RNA polymerase ECF-type sigma factor</fullName>
    </submittedName>
</protein>
<evidence type="ECO:0000259" key="5">
    <source>
        <dbReference type="Pfam" id="PF04542"/>
    </source>
</evidence>
<dbReference type="EMBL" id="AMCI01000885">
    <property type="protein sequence ID" value="EJX07408.1"/>
    <property type="molecule type" value="Genomic_DNA"/>
</dbReference>
<proteinExistence type="inferred from homology"/>
<dbReference type="PANTHER" id="PTHR43133:SF46">
    <property type="entry name" value="RNA POLYMERASE SIGMA-70 FACTOR ECF SUBFAMILY"/>
    <property type="match status" value="1"/>
</dbReference>
<dbReference type="InterPro" id="IPR036388">
    <property type="entry name" value="WH-like_DNA-bd_sf"/>
</dbReference>
<evidence type="ECO:0000256" key="4">
    <source>
        <dbReference type="ARBA" id="ARBA00023163"/>
    </source>
</evidence>
<dbReference type="InterPro" id="IPR039425">
    <property type="entry name" value="RNA_pol_sigma-70-like"/>
</dbReference>
<evidence type="ECO:0000256" key="1">
    <source>
        <dbReference type="ARBA" id="ARBA00010641"/>
    </source>
</evidence>
<dbReference type="Gene3D" id="1.10.10.10">
    <property type="entry name" value="Winged helix-like DNA-binding domain superfamily/Winged helix DNA-binding domain"/>
    <property type="match status" value="1"/>
</dbReference>
<dbReference type="PANTHER" id="PTHR43133">
    <property type="entry name" value="RNA POLYMERASE ECF-TYPE SIGMA FACTO"/>
    <property type="match status" value="1"/>
</dbReference>
<feature type="domain" description="RNA polymerase sigma-70 region 2" evidence="5">
    <location>
        <begin position="24"/>
        <end position="87"/>
    </location>
</feature>
<dbReference type="InterPro" id="IPR013324">
    <property type="entry name" value="RNA_pol_sigma_r3/r4-like"/>
</dbReference>
<comment type="caution">
    <text evidence="7">The sequence shown here is derived from an EMBL/GenBank/DDBJ whole genome shotgun (WGS) entry which is preliminary data.</text>
</comment>
<gene>
    <name evidence="7" type="ORF">EVA_04466</name>
</gene>
<evidence type="ECO:0000313" key="7">
    <source>
        <dbReference type="EMBL" id="EJX07408.1"/>
    </source>
</evidence>
<evidence type="ECO:0000259" key="6">
    <source>
        <dbReference type="Pfam" id="PF08281"/>
    </source>
</evidence>
<dbReference type="GO" id="GO:0006352">
    <property type="term" value="P:DNA-templated transcription initiation"/>
    <property type="evidence" value="ECO:0007669"/>
    <property type="project" value="InterPro"/>
</dbReference>
<keyword evidence="2" id="KW-0805">Transcription regulation</keyword>
<dbReference type="InterPro" id="IPR013249">
    <property type="entry name" value="RNA_pol_sigma70_r4_t2"/>
</dbReference>
<dbReference type="SUPFAM" id="SSF88659">
    <property type="entry name" value="Sigma3 and sigma4 domains of RNA polymerase sigma factors"/>
    <property type="match status" value="1"/>
</dbReference>
<dbReference type="InterPro" id="IPR014284">
    <property type="entry name" value="RNA_pol_sigma-70_dom"/>
</dbReference>
<dbReference type="Gene3D" id="1.10.1740.10">
    <property type="match status" value="1"/>
</dbReference>
<dbReference type="NCBIfam" id="TIGR02937">
    <property type="entry name" value="sigma70-ECF"/>
    <property type="match status" value="1"/>
</dbReference>
<dbReference type="InterPro" id="IPR014327">
    <property type="entry name" value="RNA_pol_sigma70_bacteroid"/>
</dbReference>
<comment type="similarity">
    <text evidence="1">Belongs to the sigma-70 factor family. ECF subfamily.</text>
</comment>
<dbReference type="NCBIfam" id="TIGR02985">
    <property type="entry name" value="Sig70_bacteroi1"/>
    <property type="match status" value="1"/>
</dbReference>
<dbReference type="Pfam" id="PF08281">
    <property type="entry name" value="Sigma70_r4_2"/>
    <property type="match status" value="1"/>
</dbReference>